<organism evidence="2 3">
    <name type="scientific">Amycolatopsis suaedae</name>
    <dbReference type="NCBI Taxonomy" id="2510978"/>
    <lineage>
        <taxon>Bacteria</taxon>
        <taxon>Bacillati</taxon>
        <taxon>Actinomycetota</taxon>
        <taxon>Actinomycetes</taxon>
        <taxon>Pseudonocardiales</taxon>
        <taxon>Pseudonocardiaceae</taxon>
        <taxon>Amycolatopsis</taxon>
    </lineage>
</organism>
<sequence>MEGAPVSTLRSRAAIAIGTVLGSMLLAQLPATAEPDARLDFTMQAQQKSNWCWAAAGTSIAVYHGTSVNQTRFCQLAHDESGRDCYNNQGHLGEVRYAFQRLGYSDPGNYLSNYLSYSAIRTQIDRRQPIETRILWSSGGGHMHAIYGYSDSGGQYVDWADPWGSNPRYNRSTYRNYISNNQFSWTHTLTGIAR</sequence>
<gene>
    <name evidence="2" type="ORF">EWH70_26140</name>
</gene>
<comment type="caution">
    <text evidence="2">The sequence shown here is derived from an EMBL/GenBank/DDBJ whole genome shotgun (WGS) entry which is preliminary data.</text>
</comment>
<proteinExistence type="predicted"/>
<dbReference type="InterPro" id="IPR022118">
    <property type="entry name" value="Peptidase_C70_AvrRpt2"/>
</dbReference>
<feature type="signal peptide" evidence="1">
    <location>
        <begin position="1"/>
        <end position="33"/>
    </location>
</feature>
<evidence type="ECO:0008006" key="4">
    <source>
        <dbReference type="Google" id="ProtNLM"/>
    </source>
</evidence>
<evidence type="ECO:0000313" key="2">
    <source>
        <dbReference type="EMBL" id="RZQ60967.1"/>
    </source>
</evidence>
<dbReference type="EMBL" id="SFCC01000014">
    <property type="protein sequence ID" value="RZQ60967.1"/>
    <property type="molecule type" value="Genomic_DNA"/>
</dbReference>
<reference evidence="2 3" key="1">
    <citation type="submission" date="2019-02" db="EMBL/GenBank/DDBJ databases">
        <title>Draft genome sequence of Amycolatopsis sp. 8-3EHSu isolated from roots of Suaeda maritima.</title>
        <authorList>
            <person name="Duangmal K."/>
            <person name="Chantavorakit T."/>
        </authorList>
    </citation>
    <scope>NUCLEOTIDE SEQUENCE [LARGE SCALE GENOMIC DNA]</scope>
    <source>
        <strain evidence="2 3">8-3EHSu</strain>
    </source>
</reference>
<evidence type="ECO:0000313" key="3">
    <source>
        <dbReference type="Proteomes" id="UP000292003"/>
    </source>
</evidence>
<keyword evidence="3" id="KW-1185">Reference proteome</keyword>
<dbReference type="AlphaFoldDB" id="A0A4Q7J261"/>
<dbReference type="Gene3D" id="3.90.70.10">
    <property type="entry name" value="Cysteine proteinases"/>
    <property type="match status" value="1"/>
</dbReference>
<name>A0A4Q7J261_9PSEU</name>
<dbReference type="Pfam" id="PF12385">
    <property type="entry name" value="Peptidase_C70"/>
    <property type="match status" value="1"/>
</dbReference>
<dbReference type="OrthoDB" id="5148996at2"/>
<dbReference type="Proteomes" id="UP000292003">
    <property type="component" value="Unassembled WGS sequence"/>
</dbReference>
<feature type="chain" id="PRO_5020522423" description="Peptidase C39-like domain-containing protein" evidence="1">
    <location>
        <begin position="34"/>
        <end position="194"/>
    </location>
</feature>
<protein>
    <recommendedName>
        <fullName evidence="4">Peptidase C39-like domain-containing protein</fullName>
    </recommendedName>
</protein>
<accession>A0A4Q7J261</accession>
<keyword evidence="1" id="KW-0732">Signal</keyword>
<evidence type="ECO:0000256" key="1">
    <source>
        <dbReference type="SAM" id="SignalP"/>
    </source>
</evidence>